<comment type="caution">
    <text evidence="1">The sequence shown here is derived from an EMBL/GenBank/DDBJ whole genome shotgun (WGS) entry which is preliminary data.</text>
</comment>
<dbReference type="EMBL" id="NPHW01003290">
    <property type="protein sequence ID" value="OXV09839.1"/>
    <property type="molecule type" value="Genomic_DNA"/>
</dbReference>
<keyword evidence="2" id="KW-1185">Reference proteome</keyword>
<proteinExistence type="predicted"/>
<sequence length="118" mass="13045">MATANGSTSTPTAAHYQPPKRLLILQETVNPQNQAEPMYMFINAQGLPICGPGPELPSILELPLRTLKAFTVIFNGPKYQNWAIVGAGRYDLKTSDEGKFYAVVLEQVREQISVPEKK</sequence>
<dbReference type="OrthoDB" id="4226308at2759"/>
<organism evidence="1 2">
    <name type="scientific">Elaphomyces granulatus</name>
    <dbReference type="NCBI Taxonomy" id="519963"/>
    <lineage>
        <taxon>Eukaryota</taxon>
        <taxon>Fungi</taxon>
        <taxon>Dikarya</taxon>
        <taxon>Ascomycota</taxon>
        <taxon>Pezizomycotina</taxon>
        <taxon>Eurotiomycetes</taxon>
        <taxon>Eurotiomycetidae</taxon>
        <taxon>Eurotiales</taxon>
        <taxon>Elaphomycetaceae</taxon>
        <taxon>Elaphomyces</taxon>
    </lineage>
</organism>
<accession>A0A232M0B4</accession>
<dbReference type="AlphaFoldDB" id="A0A232M0B4"/>
<protein>
    <submittedName>
        <fullName evidence="1">Uncharacterized protein</fullName>
    </submittedName>
</protein>
<name>A0A232M0B4_9EURO</name>
<evidence type="ECO:0000313" key="1">
    <source>
        <dbReference type="EMBL" id="OXV09839.1"/>
    </source>
</evidence>
<gene>
    <name evidence="1" type="ORF">Egran_02397</name>
</gene>
<evidence type="ECO:0000313" key="2">
    <source>
        <dbReference type="Proteomes" id="UP000243515"/>
    </source>
</evidence>
<dbReference type="Proteomes" id="UP000243515">
    <property type="component" value="Unassembled WGS sequence"/>
</dbReference>
<reference evidence="1 2" key="1">
    <citation type="journal article" date="2015" name="Environ. Microbiol.">
        <title>Metagenome sequence of Elaphomyces granulatus from sporocarp tissue reveals Ascomycota ectomycorrhizal fingerprints of genome expansion and a Proteobacteria-rich microbiome.</title>
        <authorList>
            <person name="Quandt C.A."/>
            <person name="Kohler A."/>
            <person name="Hesse C.N."/>
            <person name="Sharpton T.J."/>
            <person name="Martin F."/>
            <person name="Spatafora J.W."/>
        </authorList>
    </citation>
    <scope>NUCLEOTIDE SEQUENCE [LARGE SCALE GENOMIC DNA]</scope>
    <source>
        <strain evidence="1 2">OSC145934</strain>
    </source>
</reference>